<keyword evidence="5 8" id="KW-0093">Biotin biosynthesis</keyword>
<feature type="active site" evidence="8">
    <location>
        <position position="38"/>
    </location>
</feature>
<feature type="binding site" evidence="8">
    <location>
        <position position="17"/>
    </location>
    <ligand>
        <name>Mg(2+)</name>
        <dbReference type="ChEBI" id="CHEBI:18420"/>
    </ligand>
</feature>
<evidence type="ECO:0000256" key="1">
    <source>
        <dbReference type="ARBA" id="ARBA00022490"/>
    </source>
</evidence>
<feature type="binding site" evidence="8">
    <location>
        <position position="42"/>
    </location>
    <ligand>
        <name>substrate</name>
    </ligand>
</feature>
<evidence type="ECO:0000256" key="5">
    <source>
        <dbReference type="ARBA" id="ARBA00022756"/>
    </source>
</evidence>
<dbReference type="InterPro" id="IPR027417">
    <property type="entry name" value="P-loop_NTPase"/>
</dbReference>
<sequence length="226" mass="23759">MASGFFITGTDTEVGKTFVTALLLRELNRRGQTALGMKPIASGCVQGEAGLTNDDVEVLLAAGHHPVPRRVLNPYAFEPPVSPHIAAANAGTNISFEVLKTAYDELAGQADTVLVEGAGGWLAPISDVVDMADLAAFLDVPVVLVVGMRLGCLNHALLTARAIQASDCRFAGWVANRVTPEMLEFDANLATLERRIGAPLLGVVPYAPTGTLPMLGRANLHPLLAV</sequence>
<dbReference type="SUPFAM" id="SSF52540">
    <property type="entry name" value="P-loop containing nucleoside triphosphate hydrolases"/>
    <property type="match status" value="1"/>
</dbReference>
<dbReference type="Proteomes" id="UP000575898">
    <property type="component" value="Unassembled WGS sequence"/>
</dbReference>
<dbReference type="CDD" id="cd03109">
    <property type="entry name" value="DTBS"/>
    <property type="match status" value="1"/>
</dbReference>
<feature type="binding site" evidence="8">
    <location>
        <position position="55"/>
    </location>
    <ligand>
        <name>ATP</name>
        <dbReference type="ChEBI" id="CHEBI:30616"/>
    </ligand>
</feature>
<comment type="function">
    <text evidence="8">Catalyzes a mechanistically unusual reaction, the ATP-dependent insertion of CO2 between the N7 and N8 nitrogen atoms of 7,8-diaminopelargonic acid (DAPA, also called 7,8-diammoniononanoate) to form a ureido ring.</text>
</comment>
<dbReference type="PANTHER" id="PTHR43210:SF5">
    <property type="entry name" value="DETHIOBIOTIN SYNTHETASE"/>
    <property type="match status" value="1"/>
</dbReference>
<evidence type="ECO:0000313" key="10">
    <source>
        <dbReference type="Proteomes" id="UP000575898"/>
    </source>
</evidence>
<keyword evidence="1 8" id="KW-0963">Cytoplasm</keyword>
<comment type="subunit">
    <text evidence="8">Homodimer.</text>
</comment>
<dbReference type="PIRSF" id="PIRSF006755">
    <property type="entry name" value="DTB_synth"/>
    <property type="match status" value="1"/>
</dbReference>
<dbReference type="GO" id="GO:0004141">
    <property type="term" value="F:dethiobiotin synthase activity"/>
    <property type="evidence" value="ECO:0007669"/>
    <property type="project" value="UniProtKB-UniRule"/>
</dbReference>
<gene>
    <name evidence="8" type="primary">bioD</name>
    <name evidence="9" type="ORF">HNQ59_001472</name>
</gene>
<organism evidence="9 10">
    <name type="scientific">Chitinivorax tropicus</name>
    <dbReference type="NCBI Taxonomy" id="714531"/>
    <lineage>
        <taxon>Bacteria</taxon>
        <taxon>Pseudomonadati</taxon>
        <taxon>Pseudomonadota</taxon>
        <taxon>Betaproteobacteria</taxon>
        <taxon>Chitinivorax</taxon>
    </lineage>
</organism>
<dbReference type="FunFam" id="3.40.50.300:FF:000292">
    <property type="entry name" value="ATP-dependent dethiobiotin synthetase BioD"/>
    <property type="match status" value="1"/>
</dbReference>
<feature type="binding site" evidence="8">
    <location>
        <begin position="116"/>
        <end position="119"/>
    </location>
    <ligand>
        <name>ATP</name>
        <dbReference type="ChEBI" id="CHEBI:30616"/>
    </ligand>
</feature>
<comment type="caution">
    <text evidence="8">Lacks conserved residue(s) required for the propagation of feature annotation.</text>
</comment>
<dbReference type="Gene3D" id="3.40.50.300">
    <property type="entry name" value="P-loop containing nucleotide triphosphate hydrolases"/>
    <property type="match status" value="1"/>
</dbReference>
<dbReference type="GO" id="GO:0005524">
    <property type="term" value="F:ATP binding"/>
    <property type="evidence" value="ECO:0007669"/>
    <property type="project" value="UniProtKB-UniRule"/>
</dbReference>
<name>A0A840MML6_9PROT</name>
<accession>A0A840MML6</accession>
<keyword evidence="6 8" id="KW-0067">ATP-binding</keyword>
<comment type="caution">
    <text evidence="9">The sequence shown here is derived from an EMBL/GenBank/DDBJ whole genome shotgun (WGS) entry which is preliminary data.</text>
</comment>
<comment type="cofactor">
    <cofactor evidence="8">
        <name>Mg(2+)</name>
        <dbReference type="ChEBI" id="CHEBI:18420"/>
    </cofactor>
</comment>
<keyword evidence="10" id="KW-1185">Reference proteome</keyword>
<dbReference type="GO" id="GO:0009102">
    <property type="term" value="P:biotin biosynthetic process"/>
    <property type="evidence" value="ECO:0007669"/>
    <property type="project" value="UniProtKB-UniRule"/>
</dbReference>
<feature type="binding site" evidence="8">
    <location>
        <position position="55"/>
    </location>
    <ligand>
        <name>Mg(2+)</name>
        <dbReference type="ChEBI" id="CHEBI:18420"/>
    </ligand>
</feature>
<dbReference type="RefSeq" id="WP_184037067.1">
    <property type="nucleotide sequence ID" value="NZ_JACHHY010000007.1"/>
</dbReference>
<dbReference type="InterPro" id="IPR004472">
    <property type="entry name" value="DTB_synth_BioD"/>
</dbReference>
<keyword evidence="3 8" id="KW-0479">Metal-binding</keyword>
<dbReference type="GO" id="GO:0042803">
    <property type="term" value="F:protein homodimerization activity"/>
    <property type="evidence" value="ECO:0007669"/>
    <property type="project" value="UniProtKB-ARBA"/>
</dbReference>
<evidence type="ECO:0000256" key="8">
    <source>
        <dbReference type="HAMAP-Rule" id="MF_00336"/>
    </source>
</evidence>
<dbReference type="AlphaFoldDB" id="A0A840MML6"/>
<comment type="pathway">
    <text evidence="8">Cofactor biosynthesis; biotin biosynthesis; biotin from 7,8-diaminononanoate: step 1/2.</text>
</comment>
<comment type="similarity">
    <text evidence="8">Belongs to the dethiobiotin synthetase family.</text>
</comment>
<dbReference type="HAMAP" id="MF_00336">
    <property type="entry name" value="BioD"/>
    <property type="match status" value="1"/>
</dbReference>
<evidence type="ECO:0000313" key="9">
    <source>
        <dbReference type="EMBL" id="MBB5018187.1"/>
    </source>
</evidence>
<evidence type="ECO:0000256" key="6">
    <source>
        <dbReference type="ARBA" id="ARBA00022840"/>
    </source>
</evidence>
<feature type="binding site" evidence="8">
    <location>
        <position position="116"/>
    </location>
    <ligand>
        <name>Mg(2+)</name>
        <dbReference type="ChEBI" id="CHEBI:18420"/>
    </ligand>
</feature>
<evidence type="ECO:0000256" key="2">
    <source>
        <dbReference type="ARBA" id="ARBA00022598"/>
    </source>
</evidence>
<dbReference type="EMBL" id="JACHHY010000007">
    <property type="protein sequence ID" value="MBB5018187.1"/>
    <property type="molecule type" value="Genomic_DNA"/>
</dbReference>
<keyword evidence="4 8" id="KW-0547">Nucleotide-binding</keyword>
<comment type="subcellular location">
    <subcellularLocation>
        <location evidence="8">Cytoplasm</location>
    </subcellularLocation>
</comment>
<keyword evidence="2 8" id="KW-0436">Ligase</keyword>
<comment type="catalytic activity">
    <reaction evidence="8">
        <text>(7R,8S)-7,8-diammoniononanoate + CO2 + ATP = (4R,5S)-dethiobiotin + ADP + phosphate + 3 H(+)</text>
        <dbReference type="Rhea" id="RHEA:15805"/>
        <dbReference type="ChEBI" id="CHEBI:15378"/>
        <dbReference type="ChEBI" id="CHEBI:16526"/>
        <dbReference type="ChEBI" id="CHEBI:30616"/>
        <dbReference type="ChEBI" id="CHEBI:43474"/>
        <dbReference type="ChEBI" id="CHEBI:149469"/>
        <dbReference type="ChEBI" id="CHEBI:149473"/>
        <dbReference type="ChEBI" id="CHEBI:456216"/>
        <dbReference type="EC" id="6.3.3.3"/>
    </reaction>
</comment>
<feature type="binding site" evidence="8">
    <location>
        <begin position="13"/>
        <end position="18"/>
    </location>
    <ligand>
        <name>ATP</name>
        <dbReference type="ChEBI" id="CHEBI:30616"/>
    </ligand>
</feature>
<protein>
    <recommendedName>
        <fullName evidence="8">ATP-dependent dethiobiotin synthetase BioD</fullName>
        <ecNumber evidence="8">6.3.3.3</ecNumber>
    </recommendedName>
    <alternativeName>
        <fullName evidence="8">DTB synthetase</fullName>
        <shortName evidence="8">DTBS</shortName>
    </alternativeName>
    <alternativeName>
        <fullName evidence="8">Dethiobiotin synthase</fullName>
    </alternativeName>
</protein>
<dbReference type="UniPathway" id="UPA00078">
    <property type="reaction ID" value="UER00161"/>
</dbReference>
<reference evidence="9 10" key="1">
    <citation type="submission" date="2020-08" db="EMBL/GenBank/DDBJ databases">
        <title>Genomic Encyclopedia of Type Strains, Phase IV (KMG-IV): sequencing the most valuable type-strain genomes for metagenomic binning, comparative biology and taxonomic classification.</title>
        <authorList>
            <person name="Goeker M."/>
        </authorList>
    </citation>
    <scope>NUCLEOTIDE SEQUENCE [LARGE SCALE GENOMIC DNA]</scope>
    <source>
        <strain evidence="9 10">DSM 27165</strain>
    </source>
</reference>
<proteinExistence type="inferred from homology"/>
<dbReference type="PANTHER" id="PTHR43210">
    <property type="entry name" value="DETHIOBIOTIN SYNTHETASE"/>
    <property type="match status" value="1"/>
</dbReference>
<dbReference type="GO" id="GO:0000287">
    <property type="term" value="F:magnesium ion binding"/>
    <property type="evidence" value="ECO:0007669"/>
    <property type="project" value="UniProtKB-UniRule"/>
</dbReference>
<dbReference type="NCBIfam" id="TIGR00347">
    <property type="entry name" value="bioD"/>
    <property type="match status" value="1"/>
</dbReference>
<evidence type="ECO:0000256" key="7">
    <source>
        <dbReference type="ARBA" id="ARBA00022842"/>
    </source>
</evidence>
<evidence type="ECO:0000256" key="4">
    <source>
        <dbReference type="ARBA" id="ARBA00022741"/>
    </source>
</evidence>
<dbReference type="EC" id="6.3.3.3" evidence="8"/>
<feature type="binding site" evidence="8">
    <location>
        <begin position="176"/>
        <end position="177"/>
    </location>
    <ligand>
        <name>ATP</name>
        <dbReference type="ChEBI" id="CHEBI:30616"/>
    </ligand>
</feature>
<dbReference type="Pfam" id="PF13500">
    <property type="entry name" value="AAA_26"/>
    <property type="match status" value="1"/>
</dbReference>
<evidence type="ECO:0000256" key="3">
    <source>
        <dbReference type="ARBA" id="ARBA00022723"/>
    </source>
</evidence>
<keyword evidence="7 8" id="KW-0460">Magnesium</keyword>
<dbReference type="GO" id="GO:0005829">
    <property type="term" value="C:cytosol"/>
    <property type="evidence" value="ECO:0007669"/>
    <property type="project" value="TreeGrafter"/>
</dbReference>